<evidence type="ECO:0000313" key="2">
    <source>
        <dbReference type="EMBL" id="KAJ0962836.1"/>
    </source>
</evidence>
<keyword evidence="1" id="KW-1133">Transmembrane helix</keyword>
<organism evidence="2 3">
    <name type="scientific">Dioscorea zingiberensis</name>
    <dbReference type="NCBI Taxonomy" id="325984"/>
    <lineage>
        <taxon>Eukaryota</taxon>
        <taxon>Viridiplantae</taxon>
        <taxon>Streptophyta</taxon>
        <taxon>Embryophyta</taxon>
        <taxon>Tracheophyta</taxon>
        <taxon>Spermatophyta</taxon>
        <taxon>Magnoliopsida</taxon>
        <taxon>Liliopsida</taxon>
        <taxon>Dioscoreales</taxon>
        <taxon>Dioscoreaceae</taxon>
        <taxon>Dioscorea</taxon>
    </lineage>
</organism>
<reference evidence="2" key="1">
    <citation type="submission" date="2021-03" db="EMBL/GenBank/DDBJ databases">
        <authorList>
            <person name="Li Z."/>
            <person name="Yang C."/>
        </authorList>
    </citation>
    <scope>NUCLEOTIDE SEQUENCE</scope>
    <source>
        <strain evidence="2">Dzin_1.0</strain>
        <tissue evidence="2">Leaf</tissue>
    </source>
</reference>
<dbReference type="AlphaFoldDB" id="A0A9D5H4G5"/>
<sequence length="113" mass="12853">MEDCNLIVADCVAICSCCPCLILQFFVFLLLRLPQKLAAKTKKYAMRKILSRQRIQGVEMIQRKQQLGNQGSAEMQISHIPSCSSSEAEQVWEELIIQEGLFWFGSFWGTSCC</sequence>
<evidence type="ECO:0000313" key="3">
    <source>
        <dbReference type="Proteomes" id="UP001085076"/>
    </source>
</evidence>
<keyword evidence="3" id="KW-1185">Reference proteome</keyword>
<dbReference type="PANTHER" id="PTHR33264">
    <property type="entry name" value="EXPRESSED PROTEIN"/>
    <property type="match status" value="1"/>
</dbReference>
<reference evidence="2" key="2">
    <citation type="journal article" date="2022" name="Hortic Res">
        <title>The genome of Dioscorea zingiberensis sheds light on the biosynthesis, origin and evolution of the medicinally important diosgenin saponins.</title>
        <authorList>
            <person name="Li Y."/>
            <person name="Tan C."/>
            <person name="Li Z."/>
            <person name="Guo J."/>
            <person name="Li S."/>
            <person name="Chen X."/>
            <person name="Wang C."/>
            <person name="Dai X."/>
            <person name="Yang H."/>
            <person name="Song W."/>
            <person name="Hou L."/>
            <person name="Xu J."/>
            <person name="Tong Z."/>
            <person name="Xu A."/>
            <person name="Yuan X."/>
            <person name="Wang W."/>
            <person name="Yang Q."/>
            <person name="Chen L."/>
            <person name="Sun Z."/>
            <person name="Wang K."/>
            <person name="Pan B."/>
            <person name="Chen J."/>
            <person name="Bao Y."/>
            <person name="Liu F."/>
            <person name="Qi X."/>
            <person name="Gang D.R."/>
            <person name="Wen J."/>
            <person name="Li J."/>
        </authorList>
    </citation>
    <scope>NUCLEOTIDE SEQUENCE</scope>
    <source>
        <strain evidence="2">Dzin_1.0</strain>
    </source>
</reference>
<evidence type="ECO:0000256" key="1">
    <source>
        <dbReference type="SAM" id="Phobius"/>
    </source>
</evidence>
<keyword evidence="1" id="KW-0472">Membrane</keyword>
<keyword evidence="1" id="KW-0812">Transmembrane</keyword>
<dbReference type="OrthoDB" id="669276at2759"/>
<gene>
    <name evidence="2" type="ORF">J5N97_027958</name>
</gene>
<name>A0A9D5H4G5_9LILI</name>
<proteinExistence type="predicted"/>
<accession>A0A9D5H4G5</accession>
<dbReference type="Proteomes" id="UP001085076">
    <property type="component" value="Miscellaneous, Linkage group lg09"/>
</dbReference>
<feature type="transmembrane region" description="Helical" evidence="1">
    <location>
        <begin position="6"/>
        <end position="33"/>
    </location>
</feature>
<dbReference type="EMBL" id="JAGGNH010000009">
    <property type="protein sequence ID" value="KAJ0962836.1"/>
    <property type="molecule type" value="Genomic_DNA"/>
</dbReference>
<comment type="caution">
    <text evidence="2">The sequence shown here is derived from an EMBL/GenBank/DDBJ whole genome shotgun (WGS) entry which is preliminary data.</text>
</comment>
<dbReference type="PANTHER" id="PTHR33264:SF27">
    <property type="entry name" value="TRANSMEMBRANE PROTEIN"/>
    <property type="match status" value="1"/>
</dbReference>
<protein>
    <submittedName>
        <fullName evidence="2">Uncharacterized protein</fullName>
    </submittedName>
</protein>